<keyword evidence="5" id="KW-1185">Reference proteome</keyword>
<feature type="region of interest" description="Disordered" evidence="1">
    <location>
        <begin position="1"/>
        <end position="57"/>
    </location>
</feature>
<dbReference type="InterPro" id="IPR044210">
    <property type="entry name" value="Tfc3-like"/>
</dbReference>
<dbReference type="InterPro" id="IPR056063">
    <property type="entry name" value="DUF7646"/>
</dbReference>
<feature type="compositionally biased region" description="Polar residues" evidence="1">
    <location>
        <begin position="1"/>
        <end position="28"/>
    </location>
</feature>
<feature type="transmembrane region" description="Helical" evidence="2">
    <location>
        <begin position="225"/>
        <end position="246"/>
    </location>
</feature>
<sequence length="312" mass="34891">MGASESTQHDQPNSQPSIEKPNTITSQNSEEDHTTPTPKAISQKRTELGSEIKPPPHNYEAIVKDAAIDKSSTEKLFQQLYTGVLLNQKKQKYWVDKKSHANCFIRGGNTIESCALVEVSYLKLLKKFSPKHFEPKYGKFGLHDLDVEEPVILGKRGQINDQLVELPLEHQVYDIIDAEGSKGLSKTELCKRLGLNNKRLKALIEGWHIGSDEVSLRKRILEMKLGWRIIVGTIIGILGAALGSSLNLASENPFKDICTALPKPDGGEYGKYYSLTALNDPRIGLPFLVPVTEVFIDSLKMLLVDLFYMEFL</sequence>
<dbReference type="Pfam" id="PF24657">
    <property type="entry name" value="DUF7646"/>
    <property type="match status" value="1"/>
</dbReference>
<organism evidence="4 5">
    <name type="scientific">Heracleum sosnowskyi</name>
    <dbReference type="NCBI Taxonomy" id="360622"/>
    <lineage>
        <taxon>Eukaryota</taxon>
        <taxon>Viridiplantae</taxon>
        <taxon>Streptophyta</taxon>
        <taxon>Embryophyta</taxon>
        <taxon>Tracheophyta</taxon>
        <taxon>Spermatophyta</taxon>
        <taxon>Magnoliopsida</taxon>
        <taxon>eudicotyledons</taxon>
        <taxon>Gunneridae</taxon>
        <taxon>Pentapetalae</taxon>
        <taxon>asterids</taxon>
        <taxon>campanulids</taxon>
        <taxon>Apiales</taxon>
        <taxon>Apiaceae</taxon>
        <taxon>Apioideae</taxon>
        <taxon>apioid superclade</taxon>
        <taxon>Tordylieae</taxon>
        <taxon>Tordyliinae</taxon>
        <taxon>Heracleum</taxon>
    </lineage>
</organism>
<dbReference type="EMBL" id="JAUIZM010000016">
    <property type="protein sequence ID" value="KAK1352561.1"/>
    <property type="molecule type" value="Genomic_DNA"/>
</dbReference>
<evidence type="ECO:0000256" key="2">
    <source>
        <dbReference type="SAM" id="Phobius"/>
    </source>
</evidence>
<dbReference type="GO" id="GO:0006384">
    <property type="term" value="P:transcription initiation at RNA polymerase III promoter"/>
    <property type="evidence" value="ECO:0007669"/>
    <property type="project" value="InterPro"/>
</dbReference>
<feature type="domain" description="DUF7646" evidence="3">
    <location>
        <begin position="154"/>
        <end position="202"/>
    </location>
</feature>
<protein>
    <recommendedName>
        <fullName evidence="3">DUF7646 domain-containing protein</fullName>
    </recommendedName>
</protein>
<comment type="caution">
    <text evidence="4">The sequence shown here is derived from an EMBL/GenBank/DDBJ whole genome shotgun (WGS) entry which is preliminary data.</text>
</comment>
<reference evidence="4" key="1">
    <citation type="submission" date="2023-02" db="EMBL/GenBank/DDBJ databases">
        <title>Genome of toxic invasive species Heracleum sosnowskyi carries increased number of genes despite the absence of recent whole-genome duplications.</title>
        <authorList>
            <person name="Schelkunov M."/>
            <person name="Shtratnikova V."/>
            <person name="Makarenko M."/>
            <person name="Klepikova A."/>
            <person name="Omelchenko D."/>
            <person name="Novikova G."/>
            <person name="Obukhova E."/>
            <person name="Bogdanov V."/>
            <person name="Penin A."/>
            <person name="Logacheva M."/>
        </authorList>
    </citation>
    <scope>NUCLEOTIDE SEQUENCE</scope>
    <source>
        <strain evidence="4">Hsosn_3</strain>
        <tissue evidence="4">Leaf</tissue>
    </source>
</reference>
<keyword evidence="2" id="KW-1133">Transmembrane helix</keyword>
<dbReference type="GO" id="GO:0003677">
    <property type="term" value="F:DNA binding"/>
    <property type="evidence" value="ECO:0007669"/>
    <property type="project" value="InterPro"/>
</dbReference>
<dbReference type="GO" id="GO:0000127">
    <property type="term" value="C:transcription factor TFIIIC complex"/>
    <property type="evidence" value="ECO:0007669"/>
    <property type="project" value="InterPro"/>
</dbReference>
<dbReference type="PANTHER" id="PTHR15180">
    <property type="entry name" value="GENERAL TRANSCRIPTION FACTOR 3C POLYPEPTIDE 1"/>
    <property type="match status" value="1"/>
</dbReference>
<dbReference type="PANTHER" id="PTHR15180:SF1">
    <property type="entry name" value="GENERAL TRANSCRIPTION FACTOR 3C POLYPEPTIDE 1"/>
    <property type="match status" value="1"/>
</dbReference>
<evidence type="ECO:0000313" key="4">
    <source>
        <dbReference type="EMBL" id="KAK1352561.1"/>
    </source>
</evidence>
<reference evidence="4" key="2">
    <citation type="submission" date="2023-05" db="EMBL/GenBank/DDBJ databases">
        <authorList>
            <person name="Schelkunov M.I."/>
        </authorList>
    </citation>
    <scope>NUCLEOTIDE SEQUENCE</scope>
    <source>
        <strain evidence="4">Hsosn_3</strain>
        <tissue evidence="4">Leaf</tissue>
    </source>
</reference>
<evidence type="ECO:0000313" key="5">
    <source>
        <dbReference type="Proteomes" id="UP001237642"/>
    </source>
</evidence>
<keyword evidence="2" id="KW-0472">Membrane</keyword>
<dbReference type="Proteomes" id="UP001237642">
    <property type="component" value="Unassembled WGS sequence"/>
</dbReference>
<name>A0AAD8LXB1_9APIA</name>
<evidence type="ECO:0000256" key="1">
    <source>
        <dbReference type="SAM" id="MobiDB-lite"/>
    </source>
</evidence>
<evidence type="ECO:0000259" key="3">
    <source>
        <dbReference type="Pfam" id="PF24657"/>
    </source>
</evidence>
<dbReference type="AlphaFoldDB" id="A0AAD8LXB1"/>
<keyword evidence="2" id="KW-0812">Transmembrane</keyword>
<gene>
    <name evidence="4" type="ORF">POM88_053258</name>
</gene>
<accession>A0AAD8LXB1</accession>
<dbReference type="GO" id="GO:0042791">
    <property type="term" value="P:5S class rRNA transcription by RNA polymerase III"/>
    <property type="evidence" value="ECO:0007669"/>
    <property type="project" value="TreeGrafter"/>
</dbReference>
<proteinExistence type="predicted"/>